<protein>
    <submittedName>
        <fullName evidence="1">Uncharacterized protein</fullName>
    </submittedName>
</protein>
<organism evidence="1 2">
    <name type="scientific">Jiulongibacter sediminis</name>
    <dbReference type="NCBI Taxonomy" id="1605367"/>
    <lineage>
        <taxon>Bacteria</taxon>
        <taxon>Pseudomonadati</taxon>
        <taxon>Bacteroidota</taxon>
        <taxon>Cytophagia</taxon>
        <taxon>Cytophagales</taxon>
        <taxon>Leadbetterellaceae</taxon>
        <taxon>Jiulongibacter</taxon>
    </lineage>
</organism>
<dbReference type="STRING" id="1605367.AFM12_04305"/>
<reference evidence="1 2" key="1">
    <citation type="submission" date="2015-07" db="EMBL/GenBank/DDBJ databases">
        <title>The draft genome sequence of Leadbetterella sp. JN14-9.</title>
        <authorList>
            <person name="Liu Y."/>
            <person name="Du J."/>
            <person name="Shao Z."/>
        </authorList>
    </citation>
    <scope>NUCLEOTIDE SEQUENCE [LARGE SCALE GENOMIC DNA]</scope>
    <source>
        <strain evidence="1 2">JN14-9</strain>
    </source>
</reference>
<sequence length="155" mass="18453">MFSLRKSALLLILLSLLFNSCEIWEGIPEEVRDFALEVEGHYEARQIKFSQGLVRELLPSDKNEYFHFINMDINRIDTNFVEVQLFFDEFSGKENSIDTLEIIRKRNIDVLQFFGNQDYQLELYFQYSMSTMELAFYHPSYFFPSDVVIAEMNKK</sequence>
<dbReference type="Proteomes" id="UP000050454">
    <property type="component" value="Unassembled WGS sequence"/>
</dbReference>
<name>A0A0P7CAS6_9BACT</name>
<gene>
    <name evidence="1" type="ORF">AFM12_04305</name>
</gene>
<dbReference type="EMBL" id="LGTQ01000005">
    <property type="protein sequence ID" value="KPM49802.1"/>
    <property type="molecule type" value="Genomic_DNA"/>
</dbReference>
<comment type="caution">
    <text evidence="1">The sequence shown here is derived from an EMBL/GenBank/DDBJ whole genome shotgun (WGS) entry which is preliminary data.</text>
</comment>
<evidence type="ECO:0000313" key="2">
    <source>
        <dbReference type="Proteomes" id="UP000050454"/>
    </source>
</evidence>
<evidence type="ECO:0000313" key="1">
    <source>
        <dbReference type="EMBL" id="KPM49802.1"/>
    </source>
</evidence>
<dbReference type="RefSeq" id="WP_055144243.1">
    <property type="nucleotide sequence ID" value="NZ_JXSZ01000005.1"/>
</dbReference>
<proteinExistence type="predicted"/>
<keyword evidence="2" id="KW-1185">Reference proteome</keyword>
<accession>A0A0P7CAS6</accession>
<dbReference type="AlphaFoldDB" id="A0A0P7CAS6"/>